<feature type="signal peptide" evidence="1">
    <location>
        <begin position="1"/>
        <end position="23"/>
    </location>
</feature>
<dbReference type="PANTHER" id="PTHR34606">
    <property type="entry name" value="BON DOMAIN-CONTAINING PROTEIN"/>
    <property type="match status" value="1"/>
</dbReference>
<keyword evidence="1" id="KW-0732">Signal</keyword>
<sequence>MRKFLIHALLALFSVSGSFAAYAQSTDAPVAKTSTKATPADRALAKAVRRALAKTPGFDVSGVFVRARGGAVVLSGSVKSGEQIEQAAQITKSVDGVTSVTNKLALFHGGNG</sequence>
<dbReference type="InterPro" id="IPR051686">
    <property type="entry name" value="Lipoprotein_DolP"/>
</dbReference>
<accession>R4WUB8</accession>
<dbReference type="PROSITE" id="PS50914">
    <property type="entry name" value="BON"/>
    <property type="match status" value="1"/>
</dbReference>
<geneLocation type="plasmid" evidence="3 4">
    <name>p2</name>
</geneLocation>
<dbReference type="HOGENOM" id="CLU_098552_1_0_4"/>
<dbReference type="Pfam" id="PF04972">
    <property type="entry name" value="BON"/>
    <property type="match status" value="1"/>
</dbReference>
<feature type="chain" id="PRO_5004372761" evidence="1">
    <location>
        <begin position="24"/>
        <end position="112"/>
    </location>
</feature>
<keyword evidence="3" id="KW-0614">Plasmid</keyword>
<evidence type="ECO:0000313" key="4">
    <source>
        <dbReference type="Proteomes" id="UP000013966"/>
    </source>
</evidence>
<dbReference type="PANTHER" id="PTHR34606:SF15">
    <property type="entry name" value="BON DOMAIN-CONTAINING PROTEIN"/>
    <property type="match status" value="1"/>
</dbReference>
<dbReference type="Proteomes" id="UP000013966">
    <property type="component" value="Plasmid p2"/>
</dbReference>
<dbReference type="InterPro" id="IPR007055">
    <property type="entry name" value="BON_dom"/>
</dbReference>
<evidence type="ECO:0000313" key="3">
    <source>
        <dbReference type="EMBL" id="BAN28183.1"/>
    </source>
</evidence>
<dbReference type="Gene3D" id="3.30.1340.30">
    <property type="match status" value="1"/>
</dbReference>
<proteinExistence type="predicted"/>
<reference evidence="3 4" key="1">
    <citation type="journal article" date="2013" name="Genome Announc.">
        <title>Complete Genome Sequence of Burkholderia sp. Strain RPE64, Bacterial Symbiont of the Bean Bug Riptortus pedestris.</title>
        <authorList>
            <person name="Shibata T.F."/>
            <person name="Maeda T."/>
            <person name="Nikoh N."/>
            <person name="Yamaguchi K."/>
            <person name="Oshima K."/>
            <person name="Hattori M."/>
            <person name="Nishiyama T."/>
            <person name="Hasebe M."/>
            <person name="Fukatsu T."/>
            <person name="Kikuchi Y."/>
            <person name="Shigenobu S."/>
        </authorList>
    </citation>
    <scope>NUCLEOTIDE SEQUENCE [LARGE SCALE GENOMIC DNA]</scope>
    <source>
        <plasmid evidence="3 4">p2</plasmid>
    </source>
</reference>
<dbReference type="EMBL" id="AP013062">
    <property type="protein sequence ID" value="BAN28183.1"/>
    <property type="molecule type" value="Genomic_DNA"/>
</dbReference>
<gene>
    <name evidence="3" type="ORF">BRPE64_ECDS00250</name>
</gene>
<protein>
    <submittedName>
        <fullName evidence="3">Transport-associated</fullName>
    </submittedName>
</protein>
<dbReference type="KEGG" id="buo:BRPE64_ECDS00250"/>
<evidence type="ECO:0000256" key="1">
    <source>
        <dbReference type="SAM" id="SignalP"/>
    </source>
</evidence>
<evidence type="ECO:0000259" key="2">
    <source>
        <dbReference type="PROSITE" id="PS50914"/>
    </source>
</evidence>
<keyword evidence="4" id="KW-1185">Reference proteome</keyword>
<organism evidence="3 4">
    <name type="scientific">Caballeronia insecticola</name>
    <dbReference type="NCBI Taxonomy" id="758793"/>
    <lineage>
        <taxon>Bacteria</taxon>
        <taxon>Pseudomonadati</taxon>
        <taxon>Pseudomonadota</taxon>
        <taxon>Betaproteobacteria</taxon>
        <taxon>Burkholderiales</taxon>
        <taxon>Burkholderiaceae</taxon>
        <taxon>Caballeronia</taxon>
    </lineage>
</organism>
<dbReference type="PATRIC" id="fig|758793.3.peg.6383"/>
<feature type="domain" description="BON" evidence="2">
    <location>
        <begin position="40"/>
        <end position="108"/>
    </location>
</feature>
<reference evidence="3 4" key="2">
    <citation type="journal article" date="2018" name="Int. J. Syst. Evol. Microbiol.">
        <title>Burkholderia insecticola sp. nov., a gut symbiotic bacterium of the bean bug Riptortus pedestris.</title>
        <authorList>
            <person name="Takeshita K."/>
            <person name="Tamaki H."/>
            <person name="Ohbayashi T."/>
            <person name="Meng X.-Y."/>
            <person name="Sone T."/>
            <person name="Mitani Y."/>
            <person name="Peeters C."/>
            <person name="Kikuchi Y."/>
            <person name="Vandamme P."/>
        </authorList>
    </citation>
    <scope>NUCLEOTIDE SEQUENCE [LARGE SCALE GENOMIC DNA]</scope>
    <source>
        <strain evidence="3">RPE64</strain>
        <plasmid evidence="3 4">p2</plasmid>
    </source>
</reference>
<dbReference type="OrthoDB" id="9132396at2"/>
<name>R4WUB8_9BURK</name>
<dbReference type="AlphaFoldDB" id="R4WUB8"/>
<dbReference type="RefSeq" id="WP_016355532.1">
    <property type="nucleotide sequence ID" value="NC_021295.1"/>
</dbReference>